<feature type="region of interest" description="Disordered" evidence="2">
    <location>
        <begin position="501"/>
        <end position="550"/>
    </location>
</feature>
<feature type="region of interest" description="Disordered" evidence="2">
    <location>
        <begin position="428"/>
        <end position="466"/>
    </location>
</feature>
<dbReference type="WBParaSite" id="Csp11.Scaffold629.g14333.t1">
    <property type="protein sequence ID" value="Csp11.Scaffold629.g14333.t1"/>
    <property type="gene ID" value="Csp11.Scaffold629.g14333"/>
</dbReference>
<feature type="compositionally biased region" description="Acidic residues" evidence="2">
    <location>
        <begin position="172"/>
        <end position="181"/>
    </location>
</feature>
<feature type="compositionally biased region" description="Low complexity" evidence="2">
    <location>
        <begin position="526"/>
        <end position="541"/>
    </location>
</feature>
<feature type="compositionally biased region" description="Polar residues" evidence="2">
    <location>
        <begin position="12"/>
        <end position="23"/>
    </location>
</feature>
<feature type="compositionally biased region" description="Basic and acidic residues" evidence="2">
    <location>
        <begin position="648"/>
        <end position="664"/>
    </location>
</feature>
<name>A0A1I7U302_9PELO</name>
<evidence type="ECO:0000313" key="3">
    <source>
        <dbReference type="Proteomes" id="UP000095282"/>
    </source>
</evidence>
<feature type="region of interest" description="Disordered" evidence="2">
    <location>
        <begin position="576"/>
        <end position="605"/>
    </location>
</feature>
<feature type="coiled-coil region" evidence="1">
    <location>
        <begin position="804"/>
        <end position="848"/>
    </location>
</feature>
<feature type="compositionally biased region" description="Basic and acidic residues" evidence="2">
    <location>
        <begin position="441"/>
        <end position="466"/>
    </location>
</feature>
<feature type="region of interest" description="Disordered" evidence="2">
    <location>
        <begin position="172"/>
        <end position="218"/>
    </location>
</feature>
<evidence type="ECO:0000256" key="1">
    <source>
        <dbReference type="SAM" id="Coils"/>
    </source>
</evidence>
<feature type="coiled-coil region" evidence="1">
    <location>
        <begin position="889"/>
        <end position="916"/>
    </location>
</feature>
<proteinExistence type="predicted"/>
<accession>A0A1I7U302</accession>
<dbReference type="STRING" id="1561998.A0A1I7U302"/>
<feature type="compositionally biased region" description="Basic residues" evidence="2">
    <location>
        <begin position="30"/>
        <end position="53"/>
    </location>
</feature>
<dbReference type="eggNOG" id="ENOG502QVXD">
    <property type="taxonomic scope" value="Eukaryota"/>
</dbReference>
<organism evidence="3 4">
    <name type="scientific">Caenorhabditis tropicalis</name>
    <dbReference type="NCBI Taxonomy" id="1561998"/>
    <lineage>
        <taxon>Eukaryota</taxon>
        <taxon>Metazoa</taxon>
        <taxon>Ecdysozoa</taxon>
        <taxon>Nematoda</taxon>
        <taxon>Chromadorea</taxon>
        <taxon>Rhabditida</taxon>
        <taxon>Rhabditina</taxon>
        <taxon>Rhabditomorpha</taxon>
        <taxon>Rhabditoidea</taxon>
        <taxon>Rhabditidae</taxon>
        <taxon>Peloderinae</taxon>
        <taxon>Caenorhabditis</taxon>
    </lineage>
</organism>
<evidence type="ECO:0000313" key="4">
    <source>
        <dbReference type="WBParaSite" id="Csp11.Scaffold629.g14333.t1"/>
    </source>
</evidence>
<keyword evidence="3" id="KW-1185">Reference proteome</keyword>
<reference evidence="4" key="1">
    <citation type="submission" date="2016-11" db="UniProtKB">
        <authorList>
            <consortium name="WormBaseParasite"/>
        </authorList>
    </citation>
    <scope>IDENTIFICATION</scope>
</reference>
<feature type="compositionally biased region" description="Pro residues" evidence="2">
    <location>
        <begin position="582"/>
        <end position="592"/>
    </location>
</feature>
<protein>
    <submittedName>
        <fullName evidence="4">Trichohyalin-like</fullName>
    </submittedName>
</protein>
<feature type="compositionally biased region" description="Basic residues" evidence="2">
    <location>
        <begin position="594"/>
        <end position="605"/>
    </location>
</feature>
<feature type="region of interest" description="Disordered" evidence="2">
    <location>
        <begin position="648"/>
        <end position="675"/>
    </location>
</feature>
<keyword evidence="1" id="KW-0175">Coiled coil</keyword>
<feature type="compositionally biased region" description="Basic residues" evidence="2">
    <location>
        <begin position="203"/>
        <end position="218"/>
    </location>
</feature>
<dbReference type="AlphaFoldDB" id="A0A1I7U302"/>
<feature type="region of interest" description="Disordered" evidence="2">
    <location>
        <begin position="1"/>
        <end position="57"/>
    </location>
</feature>
<feature type="compositionally biased region" description="Acidic residues" evidence="2">
    <location>
        <begin position="502"/>
        <end position="521"/>
    </location>
</feature>
<sequence length="1231" mass="148799">MKPKKTIKKSESAQTSDTETTINCEIMPVKKAKRGPKPKNPLKKKKKNGKRKKKEEEFRIFFPPPRMNPQPETPFRLHNTKCEHHDWIMKNLNLPKYASYQTGWRASYKKMRSIFLIDARRATFLQALGLFDRRDVNKGCVGRNRRGIQELDQMPRKWRPWMDSDRFFDEEEEDSHSEEDEEKKSPSNPSITAEIPDEPLQKPSKKLPKRSKTSKKRAILTIYRRKSRKKRRFLKIPRIRNQRLIEFRRPRNSRRERKHRIRIPDRMRKFRPRIRMMRRKLIRKRECRVNPQKILEWIKKQEKREEKAIQIEKDRAAKEREEDLEWEKYLETKHWKPEEILPKNVRLELNEIIKHQNIEWIVVEKKGCEDQGFQYMLVPSSEFNGEITIRYDRQNCDHRFRKMTDEKGKSVEFVSSLPIYDPKPPKIHYPTFAGQYDEQERELTRRRLEEEERDKRDKMREEEDRKQFWKTMKTRERIKKYREAIRRRIWIFRRRRNSQMTLEEDTDSEEDSDEEEEEEMDPFQPSTSSGASGSSGNSGYSESKDAKKTPLKPCIKPYALMENGVKIEDVKEEVKKEVVEEAPPPPPPPPPLKNGRKRKGKGKKTVKFEKIDEEDQKKDIPKLDVNTCNTNQKISQENHTQMVAFHTRENTHKSSESRNKKLNENGEINEESNEKRVKKKLRFHETTLQKLWKLSKPMQWQLRETMRTIGSGRGYRIRSKRSRYNERVRQWNIFGGVKRGFQSAPTRIDVFEKGVDVREEPIPFVEEFILDDHALLAFSSFEDLKVYEHTVSTRQEELIEEFWRLQCKKNIERFEQEITEQEKMQGEIVRLEDEMRRQQMEENDEIDQENVDAFETAGRQIETIIQTTGECPFETLDEYVAISTDFQRQEEMRIEEEQLESEGEAWERELEALVASIKEQFSVVDLMMRILTNRHMLTMRLVVSGINQSPIDRESLLPKIRKVLIELRKKRMELIERTKRKYERNERYLERFRQLKERVTRRAHEIINGIREEKRKRQRIRENGEVYCNGVMEEDKEEEEEKEKKPWKVTIRLRMNEERKKRKRRRRKRRTVDLRWAFKKFIWRTECQKKRTRITMNTIRRAVTFGARIEDLFGETEFEKILRAYVQYEEMEMMNQQVSIDRKIELIMKLKQITLNDVRMKATQMQNKMIDEAVEIMIRQRMQQVATDHRTWLNSAECKKPSYPGLKHPCRRQKPLFRILNTTLDYPNPLD</sequence>
<evidence type="ECO:0000256" key="2">
    <source>
        <dbReference type="SAM" id="MobiDB-lite"/>
    </source>
</evidence>
<dbReference type="Proteomes" id="UP000095282">
    <property type="component" value="Unplaced"/>
</dbReference>